<dbReference type="InterPro" id="IPR050828">
    <property type="entry name" value="C-type_lectin/matrix_domain"/>
</dbReference>
<gene>
    <name evidence="3" type="primary">Cd69</name>
    <name evidence="3" type="ORF">PIPCHL_R10422</name>
</gene>
<evidence type="ECO:0000313" key="4">
    <source>
        <dbReference type="Proteomes" id="UP000520962"/>
    </source>
</evidence>
<protein>
    <submittedName>
        <fullName evidence="3">CD69 protein</fullName>
    </submittedName>
</protein>
<dbReference type="GO" id="GO:0005886">
    <property type="term" value="C:plasma membrane"/>
    <property type="evidence" value="ECO:0007669"/>
    <property type="project" value="UniProtKB-SubCell"/>
</dbReference>
<comment type="caution">
    <text evidence="3">The sequence shown here is derived from an EMBL/GenBank/DDBJ whole genome shotgun (WGS) entry which is preliminary data.</text>
</comment>
<reference evidence="3 4" key="1">
    <citation type="submission" date="2019-09" db="EMBL/GenBank/DDBJ databases">
        <title>Bird 10,000 Genomes (B10K) Project - Family phase.</title>
        <authorList>
            <person name="Zhang G."/>
        </authorList>
    </citation>
    <scope>NUCLEOTIDE SEQUENCE [LARGE SCALE GENOMIC DNA]</scope>
    <source>
        <strain evidence="3">B10K-DU-007-02</strain>
        <tissue evidence="3">Mixed tissue sample</tissue>
    </source>
</reference>
<name>A0A7L0JHQ7_PIPCL</name>
<dbReference type="AlphaFoldDB" id="A0A7L0JHQ7"/>
<dbReference type="PANTHER" id="PTHR45710">
    <property type="entry name" value="C-TYPE LECTIN DOMAIN-CONTAINING PROTEIN 180"/>
    <property type="match status" value="1"/>
</dbReference>
<feature type="non-terminal residue" evidence="3">
    <location>
        <position position="62"/>
    </location>
</feature>
<dbReference type="InterPro" id="IPR016187">
    <property type="entry name" value="CTDL_fold"/>
</dbReference>
<accession>A0A7L0JHQ7</accession>
<dbReference type="PROSITE" id="PS50041">
    <property type="entry name" value="C_TYPE_LECTIN_2"/>
    <property type="match status" value="1"/>
</dbReference>
<organism evidence="3 4">
    <name type="scientific">Piprites chloris</name>
    <name type="common">Wing-barred manakin</name>
    <dbReference type="NCBI Taxonomy" id="114369"/>
    <lineage>
        <taxon>Eukaryota</taxon>
        <taxon>Metazoa</taxon>
        <taxon>Chordata</taxon>
        <taxon>Craniata</taxon>
        <taxon>Vertebrata</taxon>
        <taxon>Euteleostomi</taxon>
        <taxon>Archelosauria</taxon>
        <taxon>Archosauria</taxon>
        <taxon>Dinosauria</taxon>
        <taxon>Saurischia</taxon>
        <taxon>Theropoda</taxon>
        <taxon>Coelurosauria</taxon>
        <taxon>Aves</taxon>
        <taxon>Neognathae</taxon>
        <taxon>Neoaves</taxon>
        <taxon>Telluraves</taxon>
        <taxon>Australaves</taxon>
        <taxon>Passeriformes</taxon>
        <taxon>Pipridae</taxon>
        <taxon>Piprites</taxon>
    </lineage>
</organism>
<keyword evidence="4" id="KW-1185">Reference proteome</keyword>
<proteinExistence type="predicted"/>
<evidence type="ECO:0000313" key="3">
    <source>
        <dbReference type="EMBL" id="NXK43660.1"/>
    </source>
</evidence>
<feature type="domain" description="C-type lectin" evidence="2">
    <location>
        <begin position="8"/>
        <end position="62"/>
    </location>
</feature>
<dbReference type="Gene3D" id="3.10.100.10">
    <property type="entry name" value="Mannose-Binding Protein A, subunit A"/>
    <property type="match status" value="1"/>
</dbReference>
<dbReference type="EMBL" id="VXAH01000974">
    <property type="protein sequence ID" value="NXK43660.1"/>
    <property type="molecule type" value="Genomic_DNA"/>
</dbReference>
<dbReference type="PANTHER" id="PTHR45710:SF35">
    <property type="entry name" value="C-TYPE LECTIN DOMAIN FAMILY 2 MEMBER D"/>
    <property type="match status" value="1"/>
</dbReference>
<evidence type="ECO:0000256" key="1">
    <source>
        <dbReference type="ARBA" id="ARBA00004401"/>
    </source>
</evidence>
<sequence length="62" mass="6971">CPEGWVGYRGVCYYLSGDEGTWQQAQGRCSELGASLAVLSDQEMDFAFRLSGNTDYWLGLRR</sequence>
<feature type="non-terminal residue" evidence="3">
    <location>
        <position position="1"/>
    </location>
</feature>
<dbReference type="Proteomes" id="UP000520962">
    <property type="component" value="Unassembled WGS sequence"/>
</dbReference>
<evidence type="ECO:0000259" key="2">
    <source>
        <dbReference type="PROSITE" id="PS50041"/>
    </source>
</evidence>
<dbReference type="SUPFAM" id="SSF56436">
    <property type="entry name" value="C-type lectin-like"/>
    <property type="match status" value="1"/>
</dbReference>
<comment type="subcellular location">
    <subcellularLocation>
        <location evidence="1">Cell membrane</location>
        <topology evidence="1">Single-pass type II membrane protein</topology>
    </subcellularLocation>
</comment>
<dbReference type="InterPro" id="IPR016186">
    <property type="entry name" value="C-type_lectin-like/link_sf"/>
</dbReference>
<dbReference type="InterPro" id="IPR001304">
    <property type="entry name" value="C-type_lectin-like"/>
</dbReference>